<protein>
    <submittedName>
        <fullName evidence="1">45207_t:CDS:1</fullName>
    </submittedName>
</protein>
<evidence type="ECO:0000313" key="2">
    <source>
        <dbReference type="Proteomes" id="UP000789901"/>
    </source>
</evidence>
<proteinExistence type="predicted"/>
<feature type="non-terminal residue" evidence="1">
    <location>
        <position position="55"/>
    </location>
</feature>
<name>A0ABN7V2B6_GIGMA</name>
<keyword evidence="2" id="KW-1185">Reference proteome</keyword>
<reference evidence="1 2" key="1">
    <citation type="submission" date="2021-06" db="EMBL/GenBank/DDBJ databases">
        <authorList>
            <person name="Kallberg Y."/>
            <person name="Tangrot J."/>
            <person name="Rosling A."/>
        </authorList>
    </citation>
    <scope>NUCLEOTIDE SEQUENCE [LARGE SCALE GENOMIC DNA]</scope>
    <source>
        <strain evidence="1 2">120-4 pot B 10/14</strain>
    </source>
</reference>
<comment type="caution">
    <text evidence="1">The sequence shown here is derived from an EMBL/GenBank/DDBJ whole genome shotgun (WGS) entry which is preliminary data.</text>
</comment>
<dbReference type="Proteomes" id="UP000789901">
    <property type="component" value="Unassembled WGS sequence"/>
</dbReference>
<sequence>MTDSSYFPDYGIGFVRMTDAPDFSDFLDYGIGFIRTTDAPDLQIFLILLSVNRLE</sequence>
<evidence type="ECO:0000313" key="1">
    <source>
        <dbReference type="EMBL" id="CAG8718075.1"/>
    </source>
</evidence>
<accession>A0ABN7V2B6</accession>
<dbReference type="EMBL" id="CAJVQB010008386">
    <property type="protein sequence ID" value="CAG8718075.1"/>
    <property type="molecule type" value="Genomic_DNA"/>
</dbReference>
<organism evidence="1 2">
    <name type="scientific">Gigaspora margarita</name>
    <dbReference type="NCBI Taxonomy" id="4874"/>
    <lineage>
        <taxon>Eukaryota</taxon>
        <taxon>Fungi</taxon>
        <taxon>Fungi incertae sedis</taxon>
        <taxon>Mucoromycota</taxon>
        <taxon>Glomeromycotina</taxon>
        <taxon>Glomeromycetes</taxon>
        <taxon>Diversisporales</taxon>
        <taxon>Gigasporaceae</taxon>
        <taxon>Gigaspora</taxon>
    </lineage>
</organism>
<gene>
    <name evidence="1" type="ORF">GMARGA_LOCUS13285</name>
</gene>